<sequence>MTQEDLVRLYRTTELLSMPGVMIEHWKGAADRAAQCHRCQAFGHSSANCHRPQRCVRCGGQHFAADCPRPLTDKPTCTNCGKDHTANSRLCPAFRREARKRGLTVPHPLPPPNATRGRASSPPPRPDGRQSAPHRPAATAPSRPIGPRAGRTAAPAPYSQPVAQPAVQEVRALANDPTERGASLPSRGRRNRGGGKKRRKPVASPNPLPLTAAPVRPARTPMVETCLELTPAYQQPAQAPPQPQMQPQRQMQPQPRPQPYQVPTYPESPSALFRDTPAPTVSLLQTAVYQPLPQRVSQGRPPRARPSHPHEHHPDEGANPAPPSEANTAGVAGNPIEIVLGVLTEFLLAIAAGGDLQGAALRGLALLHRHHNG</sequence>
<feature type="region of interest" description="Disordered" evidence="1">
    <location>
        <begin position="100"/>
        <end position="163"/>
    </location>
</feature>
<protein>
    <submittedName>
        <fullName evidence="3">Gag-like protein</fullName>
    </submittedName>
</protein>
<evidence type="ECO:0000256" key="1">
    <source>
        <dbReference type="SAM" id="MobiDB-lite"/>
    </source>
</evidence>
<evidence type="ECO:0000313" key="4">
    <source>
        <dbReference type="Proteomes" id="UP000037510"/>
    </source>
</evidence>
<feature type="compositionally biased region" description="Low complexity" evidence="1">
    <location>
        <begin position="143"/>
        <end position="157"/>
    </location>
</feature>
<feature type="region of interest" description="Disordered" evidence="1">
    <location>
        <begin position="289"/>
        <end position="330"/>
    </location>
</feature>
<name>A0A0L7L3C6_OPEBR</name>
<dbReference type="GO" id="GO:0003676">
    <property type="term" value="F:nucleic acid binding"/>
    <property type="evidence" value="ECO:0007669"/>
    <property type="project" value="InterPro"/>
</dbReference>
<dbReference type="EMBL" id="JTDY01003302">
    <property type="protein sequence ID" value="KOB69779.1"/>
    <property type="molecule type" value="Genomic_DNA"/>
</dbReference>
<feature type="region of interest" description="Disordered" evidence="1">
    <location>
        <begin position="235"/>
        <end position="275"/>
    </location>
</feature>
<reference evidence="3 4" key="1">
    <citation type="journal article" date="2015" name="Genome Biol. Evol.">
        <title>The genome of winter moth (Operophtera brumata) provides a genomic perspective on sexual dimorphism and phenology.</title>
        <authorList>
            <person name="Derks M.F."/>
            <person name="Smit S."/>
            <person name="Salis L."/>
            <person name="Schijlen E."/>
            <person name="Bossers A."/>
            <person name="Mateman C."/>
            <person name="Pijl A.S."/>
            <person name="de Ridder D."/>
            <person name="Groenen M.A."/>
            <person name="Visser M.E."/>
            <person name="Megens H.J."/>
        </authorList>
    </citation>
    <scope>NUCLEOTIDE SEQUENCE [LARGE SCALE GENOMIC DNA]</scope>
    <source>
        <strain evidence="3">WM2013NL</strain>
        <tissue evidence="3">Head and thorax</tissue>
    </source>
</reference>
<accession>A0A0L7L3C6</accession>
<proteinExistence type="predicted"/>
<feature type="domain" description="CCHC-type" evidence="2">
    <location>
        <begin position="35"/>
        <end position="51"/>
    </location>
</feature>
<organism evidence="3 4">
    <name type="scientific">Operophtera brumata</name>
    <name type="common">Winter moth</name>
    <name type="synonym">Phalaena brumata</name>
    <dbReference type="NCBI Taxonomy" id="104452"/>
    <lineage>
        <taxon>Eukaryota</taxon>
        <taxon>Metazoa</taxon>
        <taxon>Ecdysozoa</taxon>
        <taxon>Arthropoda</taxon>
        <taxon>Hexapoda</taxon>
        <taxon>Insecta</taxon>
        <taxon>Pterygota</taxon>
        <taxon>Neoptera</taxon>
        <taxon>Endopterygota</taxon>
        <taxon>Lepidoptera</taxon>
        <taxon>Glossata</taxon>
        <taxon>Ditrysia</taxon>
        <taxon>Geometroidea</taxon>
        <taxon>Geometridae</taxon>
        <taxon>Larentiinae</taxon>
        <taxon>Operophtera</taxon>
    </lineage>
</organism>
<evidence type="ECO:0000313" key="3">
    <source>
        <dbReference type="EMBL" id="KOB69779.1"/>
    </source>
</evidence>
<feature type="region of interest" description="Disordered" evidence="1">
    <location>
        <begin position="175"/>
        <end position="219"/>
    </location>
</feature>
<dbReference type="Proteomes" id="UP000037510">
    <property type="component" value="Unassembled WGS sequence"/>
</dbReference>
<dbReference type="GO" id="GO:0008270">
    <property type="term" value="F:zinc ion binding"/>
    <property type="evidence" value="ECO:0007669"/>
    <property type="project" value="InterPro"/>
</dbReference>
<feature type="domain" description="CCHC-type" evidence="2">
    <location>
        <begin position="54"/>
        <end position="69"/>
    </location>
</feature>
<evidence type="ECO:0000259" key="2">
    <source>
        <dbReference type="SMART" id="SM00343"/>
    </source>
</evidence>
<keyword evidence="4" id="KW-1185">Reference proteome</keyword>
<dbReference type="InterPro" id="IPR001878">
    <property type="entry name" value="Znf_CCHC"/>
</dbReference>
<dbReference type="SMART" id="SM00343">
    <property type="entry name" value="ZnF_C2HC"/>
    <property type="match status" value="2"/>
</dbReference>
<feature type="compositionally biased region" description="Basic residues" evidence="1">
    <location>
        <begin position="187"/>
        <end position="201"/>
    </location>
</feature>
<dbReference type="AlphaFoldDB" id="A0A0L7L3C6"/>
<comment type="caution">
    <text evidence="3">The sequence shown here is derived from an EMBL/GenBank/DDBJ whole genome shotgun (WGS) entry which is preliminary data.</text>
</comment>
<dbReference type="Gene3D" id="4.10.60.10">
    <property type="entry name" value="Zinc finger, CCHC-type"/>
    <property type="match status" value="1"/>
</dbReference>
<gene>
    <name evidence="3" type="ORF">OBRU01_03458</name>
</gene>